<gene>
    <name evidence="1" type="ORF">DHETER_LOCUS13862</name>
</gene>
<comment type="caution">
    <text evidence="1">The sequence shown here is derived from an EMBL/GenBank/DDBJ whole genome shotgun (WGS) entry which is preliminary data.</text>
</comment>
<sequence length="87" mass="9573">PLAPNPDKDKTVRKGSSLELIENNSSMKGDEITITSLENAIKDMVEATVTSPLSEEKNSMKKEETLTDKESDSSDFVYIQPPILNTS</sequence>
<accession>A0ACA9Q663</accession>
<evidence type="ECO:0000313" key="1">
    <source>
        <dbReference type="EMBL" id="CAG8737928.1"/>
    </source>
</evidence>
<feature type="non-terminal residue" evidence="1">
    <location>
        <position position="1"/>
    </location>
</feature>
<name>A0ACA9Q663_9GLOM</name>
<reference evidence="1" key="1">
    <citation type="submission" date="2021-06" db="EMBL/GenBank/DDBJ databases">
        <authorList>
            <person name="Kallberg Y."/>
            <person name="Tangrot J."/>
            <person name="Rosling A."/>
        </authorList>
    </citation>
    <scope>NUCLEOTIDE SEQUENCE</scope>
    <source>
        <strain evidence="1">IL203A</strain>
    </source>
</reference>
<protein>
    <submittedName>
        <fullName evidence="1">9041_t:CDS:1</fullName>
    </submittedName>
</protein>
<evidence type="ECO:0000313" key="2">
    <source>
        <dbReference type="Proteomes" id="UP000789702"/>
    </source>
</evidence>
<proteinExistence type="predicted"/>
<feature type="non-terminal residue" evidence="1">
    <location>
        <position position="87"/>
    </location>
</feature>
<dbReference type="Proteomes" id="UP000789702">
    <property type="component" value="Unassembled WGS sequence"/>
</dbReference>
<dbReference type="EMBL" id="CAJVPU010039817">
    <property type="protein sequence ID" value="CAG8737928.1"/>
    <property type="molecule type" value="Genomic_DNA"/>
</dbReference>
<keyword evidence="2" id="KW-1185">Reference proteome</keyword>
<organism evidence="1 2">
    <name type="scientific">Dentiscutata heterogama</name>
    <dbReference type="NCBI Taxonomy" id="1316150"/>
    <lineage>
        <taxon>Eukaryota</taxon>
        <taxon>Fungi</taxon>
        <taxon>Fungi incertae sedis</taxon>
        <taxon>Mucoromycota</taxon>
        <taxon>Glomeromycotina</taxon>
        <taxon>Glomeromycetes</taxon>
        <taxon>Diversisporales</taxon>
        <taxon>Gigasporaceae</taxon>
        <taxon>Dentiscutata</taxon>
    </lineage>
</organism>